<proteinExistence type="predicted"/>
<organism evidence="1 2">
    <name type="scientific">Dovyalis caffra</name>
    <dbReference type="NCBI Taxonomy" id="77055"/>
    <lineage>
        <taxon>Eukaryota</taxon>
        <taxon>Viridiplantae</taxon>
        <taxon>Streptophyta</taxon>
        <taxon>Embryophyta</taxon>
        <taxon>Tracheophyta</taxon>
        <taxon>Spermatophyta</taxon>
        <taxon>Magnoliopsida</taxon>
        <taxon>eudicotyledons</taxon>
        <taxon>Gunneridae</taxon>
        <taxon>Pentapetalae</taxon>
        <taxon>rosids</taxon>
        <taxon>fabids</taxon>
        <taxon>Malpighiales</taxon>
        <taxon>Salicaceae</taxon>
        <taxon>Flacourtieae</taxon>
        <taxon>Dovyalis</taxon>
    </lineage>
</organism>
<gene>
    <name evidence="1" type="ORF">DCAF_LOCUS25980</name>
</gene>
<dbReference type="Proteomes" id="UP001314170">
    <property type="component" value="Unassembled WGS sequence"/>
</dbReference>
<feature type="non-terminal residue" evidence="1">
    <location>
        <position position="1"/>
    </location>
</feature>
<evidence type="ECO:0000313" key="2">
    <source>
        <dbReference type="Proteomes" id="UP001314170"/>
    </source>
</evidence>
<sequence>AERVYNKSTPLINSRSHGLVRVKRILGVLLSIALTSALSSENYKKTHEKINMYLQNGVPCMFMSKQDGEVVESLIGERLWYRIADLILVSIRMQAMYPKRLEELKLASTKISLVATDKIATHS</sequence>
<name>A0AAV1SP16_9ROSI</name>
<dbReference type="AlphaFoldDB" id="A0AAV1SP16"/>
<evidence type="ECO:0000313" key="1">
    <source>
        <dbReference type="EMBL" id="CAK7355720.1"/>
    </source>
</evidence>
<dbReference type="EMBL" id="CAWUPB010001196">
    <property type="protein sequence ID" value="CAK7355720.1"/>
    <property type="molecule type" value="Genomic_DNA"/>
</dbReference>
<comment type="caution">
    <text evidence="1">The sequence shown here is derived from an EMBL/GenBank/DDBJ whole genome shotgun (WGS) entry which is preliminary data.</text>
</comment>
<accession>A0AAV1SP16</accession>
<protein>
    <submittedName>
        <fullName evidence="1">Uncharacterized protein</fullName>
    </submittedName>
</protein>
<keyword evidence="2" id="KW-1185">Reference proteome</keyword>
<reference evidence="1 2" key="1">
    <citation type="submission" date="2024-01" db="EMBL/GenBank/DDBJ databases">
        <authorList>
            <person name="Waweru B."/>
        </authorList>
    </citation>
    <scope>NUCLEOTIDE SEQUENCE [LARGE SCALE GENOMIC DNA]</scope>
</reference>